<protein>
    <submittedName>
        <fullName evidence="1">Uncharacterized protein</fullName>
    </submittedName>
</protein>
<proteinExistence type="predicted"/>
<reference evidence="1 2" key="1">
    <citation type="journal article" date="2023" name="bioRxiv">
        <title>High-quality genome assemblies of four members of thePodospora anserinaspecies complex.</title>
        <authorList>
            <person name="Ament-Velasquez S.L."/>
            <person name="Vogan A.A."/>
            <person name="Wallerman O."/>
            <person name="Hartmann F."/>
            <person name="Gautier V."/>
            <person name="Silar P."/>
            <person name="Giraud T."/>
            <person name="Johannesson H."/>
        </authorList>
    </citation>
    <scope>NUCLEOTIDE SEQUENCE [LARGE SCALE GENOMIC DNA]</scope>
    <source>
        <strain evidence="1 2">CBS 415.72m</strain>
    </source>
</reference>
<dbReference type="EMBL" id="JAFFHA010000008">
    <property type="protein sequence ID" value="KAK4652017.1"/>
    <property type="molecule type" value="Genomic_DNA"/>
</dbReference>
<keyword evidence="2" id="KW-1185">Reference proteome</keyword>
<comment type="caution">
    <text evidence="1">The sequence shown here is derived from an EMBL/GenBank/DDBJ whole genome shotgun (WGS) entry which is preliminary data.</text>
</comment>
<evidence type="ECO:0000313" key="2">
    <source>
        <dbReference type="Proteomes" id="UP001323405"/>
    </source>
</evidence>
<dbReference type="GeneID" id="87903952"/>
<organism evidence="1 2">
    <name type="scientific">Podospora pseudocomata</name>
    <dbReference type="NCBI Taxonomy" id="2093779"/>
    <lineage>
        <taxon>Eukaryota</taxon>
        <taxon>Fungi</taxon>
        <taxon>Dikarya</taxon>
        <taxon>Ascomycota</taxon>
        <taxon>Pezizomycotina</taxon>
        <taxon>Sordariomycetes</taxon>
        <taxon>Sordariomycetidae</taxon>
        <taxon>Sordariales</taxon>
        <taxon>Podosporaceae</taxon>
        <taxon>Podospora</taxon>
    </lineage>
</organism>
<evidence type="ECO:0000313" key="1">
    <source>
        <dbReference type="EMBL" id="KAK4652017.1"/>
    </source>
</evidence>
<dbReference type="Proteomes" id="UP001323405">
    <property type="component" value="Unassembled WGS sequence"/>
</dbReference>
<gene>
    <name evidence="1" type="ORF">QC762_0098670</name>
</gene>
<dbReference type="RefSeq" id="XP_062740992.1">
    <property type="nucleotide sequence ID" value="XM_062884164.1"/>
</dbReference>
<name>A0ABR0G8E8_9PEZI</name>
<accession>A0ABR0G8E8</accession>
<sequence length="257" mass="28911">MVHGADLLKGVRRLAVPGWVSKLTDGGCLGWHFQPKRQRDLVDYIDSSCSESDSEDYDSSDWLKKVPCDRCGRVMGGHFKVTWPEEYVLLAAAWLPALQSIHYVVRNEIPPPGSLGSDYAPWRALAGPSPQEPALVFGDSWVTTATAMYRHRGNRKSSRFSTVGAEPAQTFQSIGGSLVELFAPIDFHVLLHAFVTVPFFDLDWAASFPMDSQLLKVWKDKIPHLSLRYLRWVPEGSDLLPWKADLKPHGTPKKRRQ</sequence>